<comment type="caution">
    <text evidence="1">The sequence shown here is derived from an EMBL/GenBank/DDBJ whole genome shotgun (WGS) entry which is preliminary data.</text>
</comment>
<dbReference type="PANTHER" id="PTHR35370:SF4">
    <property type="entry name" value="TYPE VI SECRETION SYSTEM BASEPLATE SUBUNIT TSSF"/>
    <property type="match status" value="1"/>
</dbReference>
<dbReference type="Proteomes" id="UP000777784">
    <property type="component" value="Unassembled WGS sequence"/>
</dbReference>
<dbReference type="EMBL" id="JAHJDP010000100">
    <property type="protein sequence ID" value="MBU2692828.1"/>
    <property type="molecule type" value="Genomic_DNA"/>
</dbReference>
<evidence type="ECO:0000313" key="1">
    <source>
        <dbReference type="EMBL" id="MBU2692828.1"/>
    </source>
</evidence>
<proteinExistence type="predicted"/>
<sequence length="585" mass="66781">MFNKYYQDELRYLRDLGSEFAKAHPAAAHLLAGEGSDPDVERLLEGFAFLSARIRQKLDDELPELTHALIGLLWPHYLRPIPSMAMLEFSPMFPSLREDRMIPRGSEIESVPVEGTSCRFRTAYDVPVHPIELEHVHLDTQIAGPSRLMLKFRLHNQVPPGAMDLKSLRLFLHGEAATSYALYLHLCEHVKEVRLRVEQAGRPEGEWPSARLRIKPGGFGENENLLPHPAASFPGYGLLQEYFTLPEKFLFVELKGLDQLGSMDVEELFQVEIEFTHQLDANLRPEDENIRLYCTPIVNLFPNQGDPIRLDRTQTEYRVRPSGRHPLHYEIYSIDQVSGYRTGTAREVIFPPFYSFVHSLAERQGSYYLARLQSSVIDERVDTYLSFADAQGEDDLPAVETISLDLTCTNRRLPEGLRMGDIKIPTESSPSFAKYKNITVPKPSVAPPLHGDLHWRLISHMSLNYLSLISVEGLRGILELYNFQVIRDQRAARANVLRMKGIQTVTAQPRDFMIRGFPVRGNQVTIEMLEDHFANEGDLYLMGSILDEFIGLYVTLNSFTQLTVKGMQRGEEYSWPCRTGRQPLL</sequence>
<organism evidence="1 2">
    <name type="scientific">Eiseniibacteriota bacterium</name>
    <dbReference type="NCBI Taxonomy" id="2212470"/>
    <lineage>
        <taxon>Bacteria</taxon>
        <taxon>Candidatus Eiseniibacteriota</taxon>
    </lineage>
</organism>
<dbReference type="NCBIfam" id="TIGR03359">
    <property type="entry name" value="VI_chp_6"/>
    <property type="match status" value="1"/>
</dbReference>
<dbReference type="AlphaFoldDB" id="A0A948WEJ5"/>
<accession>A0A948WEJ5</accession>
<protein>
    <submittedName>
        <fullName evidence="1">Type VI secretion system baseplate subunit TssF</fullName>
    </submittedName>
</protein>
<dbReference type="PANTHER" id="PTHR35370">
    <property type="entry name" value="CYTOPLASMIC PROTEIN-RELATED-RELATED"/>
    <property type="match status" value="1"/>
</dbReference>
<evidence type="ECO:0000313" key="2">
    <source>
        <dbReference type="Proteomes" id="UP000777784"/>
    </source>
</evidence>
<dbReference type="InterPro" id="IPR010272">
    <property type="entry name" value="T6SS_TssF"/>
</dbReference>
<gene>
    <name evidence="1" type="primary">tssF</name>
    <name evidence="1" type="ORF">KJ970_18065</name>
</gene>
<reference evidence="1" key="1">
    <citation type="submission" date="2021-05" db="EMBL/GenBank/DDBJ databases">
        <title>Energy efficiency and biological interactions define the core microbiome of deep oligotrophic groundwater.</title>
        <authorList>
            <person name="Mehrshad M."/>
            <person name="Lopez-Fernandez M."/>
            <person name="Bell E."/>
            <person name="Bernier-Latmani R."/>
            <person name="Bertilsson S."/>
            <person name="Dopson M."/>
        </authorList>
    </citation>
    <scope>NUCLEOTIDE SEQUENCE</scope>
    <source>
        <strain evidence="1">Modern_marine.mb.64</strain>
    </source>
</reference>
<dbReference type="PIRSF" id="PIRSF028304">
    <property type="entry name" value="UCP028304"/>
    <property type="match status" value="1"/>
</dbReference>
<dbReference type="Pfam" id="PF05947">
    <property type="entry name" value="T6SS_TssF"/>
    <property type="match status" value="1"/>
</dbReference>
<name>A0A948WEJ5_UNCEI</name>